<dbReference type="PANTHER" id="PTHR13802">
    <property type="entry name" value="MUCIN 4-RELATED"/>
    <property type="match status" value="1"/>
</dbReference>
<evidence type="ECO:0000256" key="2">
    <source>
        <dbReference type="ARBA" id="ARBA00022692"/>
    </source>
</evidence>
<reference evidence="8" key="1">
    <citation type="submission" date="2018-11" db="EMBL/GenBank/DDBJ databases">
        <authorList>
            <consortium name="Pathogen Informatics"/>
        </authorList>
    </citation>
    <scope>NUCLEOTIDE SEQUENCE [LARGE SCALE GENOMIC DNA]</scope>
</reference>
<evidence type="ECO:0000256" key="1">
    <source>
        <dbReference type="ARBA" id="ARBA00004370"/>
    </source>
</evidence>
<evidence type="ECO:0008006" key="9">
    <source>
        <dbReference type="Google" id="ProtNLM"/>
    </source>
</evidence>
<dbReference type="OrthoDB" id="5785965at2759"/>
<feature type="domain" description="VWFD" evidence="7">
    <location>
        <begin position="81"/>
        <end position="202"/>
    </location>
</feature>
<keyword evidence="2" id="KW-0812">Transmembrane</keyword>
<evidence type="ECO:0000259" key="6">
    <source>
        <dbReference type="PROSITE" id="PS50856"/>
    </source>
</evidence>
<keyword evidence="3" id="KW-0732">Signal</keyword>
<evidence type="ECO:0000259" key="7">
    <source>
        <dbReference type="PROSITE" id="PS51233"/>
    </source>
</evidence>
<sequence length="202" mass="24089">MMFSDDFEYNDQYLRFYSAGVPFRAHPFGAFPYKRPPYVPTLSNFFNDLLPYDICCKWAGHCEFYFWRRQTSTCQEYQAPTVGYVYGENHFVTLDGTKYSFHGKGHYILSMMKSPRHDFLLQARLEQPPETLWGERVRSTVLTGLAARDNQSAIVQVFARKDHRRWRYRTDVYVDGERIFFDMPWKKIQIFNGRLIIVADER</sequence>
<dbReference type="PROSITE" id="PS51233">
    <property type="entry name" value="VWFD"/>
    <property type="match status" value="1"/>
</dbReference>
<dbReference type="AlphaFoldDB" id="A0A3P7Y1M2"/>
<name>A0A3P7Y1M2_HELPZ</name>
<dbReference type="InterPro" id="IPR005533">
    <property type="entry name" value="AMOP_dom"/>
</dbReference>
<keyword evidence="5" id="KW-0472">Membrane</keyword>
<evidence type="ECO:0000256" key="5">
    <source>
        <dbReference type="ARBA" id="ARBA00023136"/>
    </source>
</evidence>
<gene>
    <name evidence="8" type="ORF">HPBE_LOCUS6005</name>
</gene>
<organism evidence="8">
    <name type="scientific">Heligmosomoides polygyrus</name>
    <name type="common">Parasitic roundworm</name>
    <dbReference type="NCBI Taxonomy" id="6339"/>
    <lineage>
        <taxon>Eukaryota</taxon>
        <taxon>Metazoa</taxon>
        <taxon>Ecdysozoa</taxon>
        <taxon>Nematoda</taxon>
        <taxon>Chromadorea</taxon>
        <taxon>Rhabditida</taxon>
        <taxon>Rhabditina</taxon>
        <taxon>Rhabditomorpha</taxon>
        <taxon>Strongyloidea</taxon>
        <taxon>Heligmosomidae</taxon>
        <taxon>Heligmosomoides</taxon>
    </lineage>
</organism>
<dbReference type="GO" id="GO:0016020">
    <property type="term" value="C:membrane"/>
    <property type="evidence" value="ECO:0007669"/>
    <property type="project" value="UniProtKB-SubCell"/>
</dbReference>
<dbReference type="EMBL" id="UZAH01025577">
    <property type="protein sequence ID" value="VDO66577.1"/>
    <property type="molecule type" value="Genomic_DNA"/>
</dbReference>
<dbReference type="InterPro" id="IPR001846">
    <property type="entry name" value="VWF_type-D"/>
</dbReference>
<dbReference type="InterPro" id="IPR051495">
    <property type="entry name" value="Epithelial_Barrier/Signaling"/>
</dbReference>
<feature type="domain" description="AMOP" evidence="6">
    <location>
        <begin position="1"/>
        <end position="69"/>
    </location>
</feature>
<evidence type="ECO:0000256" key="4">
    <source>
        <dbReference type="ARBA" id="ARBA00022989"/>
    </source>
</evidence>
<evidence type="ECO:0000313" key="8">
    <source>
        <dbReference type="EMBL" id="VDO66577.1"/>
    </source>
</evidence>
<comment type="subcellular location">
    <subcellularLocation>
        <location evidence="1">Membrane</location>
    </subcellularLocation>
</comment>
<dbReference type="Pfam" id="PF00094">
    <property type="entry name" value="VWD"/>
    <property type="match status" value="1"/>
</dbReference>
<evidence type="ECO:0000256" key="3">
    <source>
        <dbReference type="ARBA" id="ARBA00022729"/>
    </source>
</evidence>
<accession>A0A3P7Y1M2</accession>
<proteinExistence type="predicted"/>
<protein>
    <recommendedName>
        <fullName evidence="9">VWFD domain-containing protein</fullName>
    </recommendedName>
</protein>
<dbReference type="PANTHER" id="PTHR13802:SF52">
    <property type="entry name" value="MUCIN-4"/>
    <property type="match status" value="1"/>
</dbReference>
<dbReference type="PROSITE" id="PS50856">
    <property type="entry name" value="AMOP"/>
    <property type="match status" value="1"/>
</dbReference>
<keyword evidence="4" id="KW-1133">Transmembrane helix</keyword>
<dbReference type="Pfam" id="PF03782">
    <property type="entry name" value="AMOP"/>
    <property type="match status" value="1"/>
</dbReference>